<keyword evidence="2" id="KW-1185">Reference proteome</keyword>
<proteinExistence type="predicted"/>
<sequence length="190" mass="20742">MHVATRELALSATLNGQRVNTQYASENNTSSNKNEYRYNGAGVGASYQLYRLSDFTLIFGGVNAKNGLINRYVLGAVLNWIYDPLLLNVSIGYLDGISKDKFSNDHTAYTTSGKVIFAVNPEINLSQGFSKDFIIAKSRFLNKKERTSTTSMLAGMNINLVENITGSINTKGGTGSNKISVISFGLSYKL</sequence>
<gene>
    <name evidence="1" type="ORF">NYP84_11090</name>
</gene>
<dbReference type="EMBL" id="CP103445">
    <property type="protein sequence ID" value="UWS32204.1"/>
    <property type="molecule type" value="Genomic_DNA"/>
</dbReference>
<organism evidence="1 2">
    <name type="scientific">Erwinia pyrifoliae</name>
    <dbReference type="NCBI Taxonomy" id="79967"/>
    <lineage>
        <taxon>Bacteria</taxon>
        <taxon>Pseudomonadati</taxon>
        <taxon>Pseudomonadota</taxon>
        <taxon>Gammaproteobacteria</taxon>
        <taxon>Enterobacterales</taxon>
        <taxon>Erwiniaceae</taxon>
        <taxon>Erwinia</taxon>
    </lineage>
</organism>
<dbReference type="Proteomes" id="UP001058553">
    <property type="component" value="Chromosome"/>
</dbReference>
<protein>
    <submittedName>
        <fullName evidence="1">Uncharacterized protein</fullName>
    </submittedName>
</protein>
<accession>A0ABY5X494</accession>
<evidence type="ECO:0000313" key="1">
    <source>
        <dbReference type="EMBL" id="UWS32204.1"/>
    </source>
</evidence>
<evidence type="ECO:0000313" key="2">
    <source>
        <dbReference type="Proteomes" id="UP001058553"/>
    </source>
</evidence>
<reference evidence="1" key="1">
    <citation type="submission" date="2022-07" db="EMBL/GenBank/DDBJ databases">
        <title>Genetic diversity of Erwinia pyrifoliae.</title>
        <authorList>
            <person name="Park D.S."/>
            <person name="Ham H."/>
        </authorList>
    </citation>
    <scope>NUCLEOTIDE SEQUENCE</scope>
    <source>
        <strain evidence="1">CP201486</strain>
    </source>
</reference>
<name>A0ABY5X494_ERWPY</name>
<dbReference type="RefSeq" id="WP_259825677.1">
    <property type="nucleotide sequence ID" value="NZ_CP103445.1"/>
</dbReference>